<dbReference type="CDD" id="cd05402">
    <property type="entry name" value="NT_PAP_TUTase"/>
    <property type="match status" value="1"/>
</dbReference>
<protein>
    <submittedName>
        <fullName evidence="11">Uncharacterized protein</fullName>
    </submittedName>
</protein>
<keyword evidence="7" id="KW-0460">Magnesium</keyword>
<evidence type="ECO:0000256" key="5">
    <source>
        <dbReference type="ARBA" id="ARBA00022679"/>
    </source>
</evidence>
<comment type="caution">
    <text evidence="11">The sequence shown here is derived from an EMBL/GenBank/DDBJ whole genome shotgun (WGS) entry which is preliminary data.</text>
</comment>
<dbReference type="Proteomes" id="UP001178507">
    <property type="component" value="Unassembled WGS sequence"/>
</dbReference>
<evidence type="ECO:0000256" key="3">
    <source>
        <dbReference type="ARBA" id="ARBA00004496"/>
    </source>
</evidence>
<dbReference type="PANTHER" id="PTHR12271:SF40">
    <property type="entry name" value="POLY(A) RNA POLYMERASE GLD2"/>
    <property type="match status" value="1"/>
</dbReference>
<dbReference type="InterPro" id="IPR002058">
    <property type="entry name" value="PAP_assoc"/>
</dbReference>
<dbReference type="Pfam" id="PF03828">
    <property type="entry name" value="PAP_assoc"/>
    <property type="match status" value="1"/>
</dbReference>
<feature type="compositionally biased region" description="Low complexity" evidence="8">
    <location>
        <begin position="526"/>
        <end position="543"/>
    </location>
</feature>
<reference evidence="11" key="1">
    <citation type="submission" date="2023-08" db="EMBL/GenBank/DDBJ databases">
        <authorList>
            <person name="Chen Y."/>
            <person name="Shah S."/>
            <person name="Dougan E. K."/>
            <person name="Thang M."/>
            <person name="Chan C."/>
        </authorList>
    </citation>
    <scope>NUCLEOTIDE SEQUENCE</scope>
</reference>
<keyword evidence="12" id="KW-1185">Reference proteome</keyword>
<feature type="domain" description="Poly(A) RNA polymerase mitochondrial-like central palm" evidence="10">
    <location>
        <begin position="187"/>
        <end position="320"/>
    </location>
</feature>
<evidence type="ECO:0000313" key="12">
    <source>
        <dbReference type="Proteomes" id="UP001178507"/>
    </source>
</evidence>
<feature type="region of interest" description="Disordered" evidence="8">
    <location>
        <begin position="500"/>
        <end position="543"/>
    </location>
</feature>
<feature type="compositionally biased region" description="Polar residues" evidence="8">
    <location>
        <begin position="500"/>
        <end position="514"/>
    </location>
</feature>
<feature type="region of interest" description="Disordered" evidence="8">
    <location>
        <begin position="63"/>
        <end position="88"/>
    </location>
</feature>
<accession>A0AA36MMP7</accession>
<keyword evidence="5" id="KW-0808">Transferase</keyword>
<dbReference type="GO" id="GO:0005737">
    <property type="term" value="C:cytoplasm"/>
    <property type="evidence" value="ECO:0007669"/>
    <property type="project" value="UniProtKB-SubCell"/>
</dbReference>
<comment type="cofactor">
    <cofactor evidence="2">
        <name>Mg(2+)</name>
        <dbReference type="ChEBI" id="CHEBI:18420"/>
    </cofactor>
</comment>
<evidence type="ECO:0000256" key="7">
    <source>
        <dbReference type="ARBA" id="ARBA00022842"/>
    </source>
</evidence>
<dbReference type="GO" id="GO:0046872">
    <property type="term" value="F:metal ion binding"/>
    <property type="evidence" value="ECO:0007669"/>
    <property type="project" value="UniProtKB-KW"/>
</dbReference>
<dbReference type="GO" id="GO:0031123">
    <property type="term" value="P:RNA 3'-end processing"/>
    <property type="evidence" value="ECO:0007669"/>
    <property type="project" value="TreeGrafter"/>
</dbReference>
<keyword evidence="6" id="KW-0479">Metal-binding</keyword>
<organism evidence="11 12">
    <name type="scientific">Effrenium voratum</name>
    <dbReference type="NCBI Taxonomy" id="2562239"/>
    <lineage>
        <taxon>Eukaryota</taxon>
        <taxon>Sar</taxon>
        <taxon>Alveolata</taxon>
        <taxon>Dinophyceae</taxon>
        <taxon>Suessiales</taxon>
        <taxon>Symbiodiniaceae</taxon>
        <taxon>Effrenium</taxon>
    </lineage>
</organism>
<keyword evidence="4" id="KW-0963">Cytoplasm</keyword>
<dbReference type="PANTHER" id="PTHR12271">
    <property type="entry name" value="POLY A POLYMERASE CID PAP -RELATED"/>
    <property type="match status" value="1"/>
</dbReference>
<evidence type="ECO:0000256" key="6">
    <source>
        <dbReference type="ARBA" id="ARBA00022723"/>
    </source>
</evidence>
<evidence type="ECO:0000256" key="1">
    <source>
        <dbReference type="ARBA" id="ARBA00001936"/>
    </source>
</evidence>
<dbReference type="Gene3D" id="1.10.1410.10">
    <property type="match status" value="1"/>
</dbReference>
<dbReference type="AlphaFoldDB" id="A0AA36MMP7"/>
<evidence type="ECO:0000259" key="9">
    <source>
        <dbReference type="Pfam" id="PF03828"/>
    </source>
</evidence>
<dbReference type="InterPro" id="IPR043519">
    <property type="entry name" value="NT_sf"/>
</dbReference>
<dbReference type="SUPFAM" id="SSF81631">
    <property type="entry name" value="PAP/OAS1 substrate-binding domain"/>
    <property type="match status" value="1"/>
</dbReference>
<comment type="subcellular location">
    <subcellularLocation>
        <location evidence="3">Cytoplasm</location>
    </subcellularLocation>
</comment>
<feature type="region of interest" description="Disordered" evidence="8">
    <location>
        <begin position="15"/>
        <end position="36"/>
    </location>
</feature>
<evidence type="ECO:0000256" key="2">
    <source>
        <dbReference type="ARBA" id="ARBA00001946"/>
    </source>
</evidence>
<evidence type="ECO:0000256" key="8">
    <source>
        <dbReference type="SAM" id="MobiDB-lite"/>
    </source>
</evidence>
<sequence>MAALAARQRTELEAQALPGAAAKRYPRWKPKESKTERAAAGIAQKVLCKEYQHPLRSTPTMALRRRATSRPERGWASPNEAPGRAGQGNAAPLFQQVWEHRKGDELFRLGHADTAGGKLAFTILACARRSFQSIATSPSTQSDVFTMLAGAYPQFQMRHNYDWGWDSSVVPMMTWPQQAAPSEHDLQLQEVLNSSEPSEAERKIIHACIQKLKGILANLGNVWHIRAFGSAANGFATKGSDLDVTCVHDGVSTQNSELAIQELRTRLAPLIREEPSLEVIEEVWSARVPILKLRFQHLPVDLSCHNLEALQNTLFLKAYSHLSPFVKKLVVFVKHWAKKEQLCNASLRHLSTYALTLMAIFFLQVHDNWKIPTLPTTCFTHDWVDSSAINKVKWQAPQLPLTTLLYDFFSFYAQEYNWQEEVISVRLGRRAFRQEISNFQNLVGAASAARLHIEDPFLLDRNLNCTLGMEQEAQLKVKIRMTYETLAAWEMPAAFQSTKTSRSSIRNVPSTLVTNGGKKPKKPTAEADAAPDAAQVPVPKFLR</sequence>
<dbReference type="Pfam" id="PF22600">
    <property type="entry name" value="MTPAP-like_central"/>
    <property type="match status" value="1"/>
</dbReference>
<gene>
    <name evidence="11" type="ORF">EVOR1521_LOCUS3111</name>
</gene>
<evidence type="ECO:0000259" key="10">
    <source>
        <dbReference type="Pfam" id="PF22600"/>
    </source>
</evidence>
<name>A0AA36MMP7_9DINO</name>
<dbReference type="EMBL" id="CAUJNA010000180">
    <property type="protein sequence ID" value="CAJ1373228.1"/>
    <property type="molecule type" value="Genomic_DNA"/>
</dbReference>
<dbReference type="InterPro" id="IPR054708">
    <property type="entry name" value="MTPAP-like_central"/>
</dbReference>
<comment type="cofactor">
    <cofactor evidence="1">
        <name>Mn(2+)</name>
        <dbReference type="ChEBI" id="CHEBI:29035"/>
    </cofactor>
</comment>
<dbReference type="SUPFAM" id="SSF81301">
    <property type="entry name" value="Nucleotidyltransferase"/>
    <property type="match status" value="1"/>
</dbReference>
<proteinExistence type="predicted"/>
<dbReference type="GO" id="GO:0016779">
    <property type="term" value="F:nucleotidyltransferase activity"/>
    <property type="evidence" value="ECO:0007669"/>
    <property type="project" value="TreeGrafter"/>
</dbReference>
<evidence type="ECO:0000313" key="11">
    <source>
        <dbReference type="EMBL" id="CAJ1373228.1"/>
    </source>
</evidence>
<feature type="domain" description="PAP-associated" evidence="9">
    <location>
        <begin position="401"/>
        <end position="460"/>
    </location>
</feature>
<evidence type="ECO:0000256" key="4">
    <source>
        <dbReference type="ARBA" id="ARBA00022490"/>
    </source>
</evidence>
<dbReference type="Gene3D" id="3.30.460.10">
    <property type="entry name" value="Beta Polymerase, domain 2"/>
    <property type="match status" value="1"/>
</dbReference>